<dbReference type="InterPro" id="IPR027417">
    <property type="entry name" value="P-loop_NTPase"/>
</dbReference>
<dbReference type="Gene3D" id="3.40.50.300">
    <property type="entry name" value="P-loop containing nucleotide triphosphate hydrolases"/>
    <property type="match status" value="2"/>
</dbReference>
<keyword evidence="6" id="KW-0238">DNA-binding</keyword>
<dbReference type="InterPro" id="IPR014001">
    <property type="entry name" value="Helicase_ATP-bd"/>
</dbReference>
<dbReference type="Pfam" id="PF17191">
    <property type="entry name" value="RecG_wedge"/>
    <property type="match status" value="1"/>
</dbReference>
<dbReference type="Pfam" id="PF00270">
    <property type="entry name" value="DEAD"/>
    <property type="match status" value="1"/>
</dbReference>
<feature type="domain" description="Helicase C-terminal" evidence="9">
    <location>
        <begin position="476"/>
        <end position="634"/>
    </location>
</feature>
<evidence type="ECO:0000256" key="3">
    <source>
        <dbReference type="ARBA" id="ARBA00022801"/>
    </source>
</evidence>
<evidence type="ECO:0000256" key="6">
    <source>
        <dbReference type="ARBA" id="ARBA00023125"/>
    </source>
</evidence>
<dbReference type="GO" id="GO:0003678">
    <property type="term" value="F:DNA helicase activity"/>
    <property type="evidence" value="ECO:0007669"/>
    <property type="project" value="TreeGrafter"/>
</dbReference>
<protein>
    <submittedName>
        <fullName evidence="10">ATP-dependent DNA helicase RecG</fullName>
    </submittedName>
</protein>
<dbReference type="GO" id="GO:0005524">
    <property type="term" value="F:ATP binding"/>
    <property type="evidence" value="ECO:0007669"/>
    <property type="project" value="UniProtKB-KW"/>
</dbReference>
<name>A0A2Z2LCB0_9RICK</name>
<evidence type="ECO:0000259" key="9">
    <source>
        <dbReference type="PROSITE" id="PS51194"/>
    </source>
</evidence>
<dbReference type="SMART" id="SM00487">
    <property type="entry name" value="DEXDc"/>
    <property type="match status" value="1"/>
</dbReference>
<reference evidence="11" key="1">
    <citation type="submission" date="2018-06" db="EMBL/GenBank/DDBJ databases">
        <title>The Anaplasma ovis genome reveals a high proportion of pseudogenes.</title>
        <authorList>
            <person name="Liu Z."/>
            <person name="Peasley A.M."/>
            <person name="Yang J."/>
            <person name="Li Y."/>
            <person name="Guan G."/>
            <person name="Luo J."/>
            <person name="Yin H."/>
            <person name="Brayton K.A."/>
        </authorList>
    </citation>
    <scope>NUCLEOTIDE SEQUENCE [LARGE SCALE GENOMIC DNA]</scope>
    <source>
        <strain evidence="11">Haibei</strain>
    </source>
</reference>
<keyword evidence="1" id="KW-0547">Nucleotide-binding</keyword>
<dbReference type="Pfam" id="PF00271">
    <property type="entry name" value="Helicase_C"/>
    <property type="match status" value="1"/>
</dbReference>
<evidence type="ECO:0000313" key="11">
    <source>
        <dbReference type="Proteomes" id="UP000259762"/>
    </source>
</evidence>
<dbReference type="InterPro" id="IPR011545">
    <property type="entry name" value="DEAD/DEAH_box_helicase_dom"/>
</dbReference>
<dbReference type="AlphaFoldDB" id="A0A2Z2LCB0"/>
<dbReference type="SUPFAM" id="SSF50249">
    <property type="entry name" value="Nucleic acid-binding proteins"/>
    <property type="match status" value="1"/>
</dbReference>
<dbReference type="PANTHER" id="PTHR47964:SF1">
    <property type="entry name" value="ATP-DEPENDENT DNA HELICASE HOMOLOG RECG, CHLOROPLASTIC"/>
    <property type="match status" value="1"/>
</dbReference>
<dbReference type="SUPFAM" id="SSF52540">
    <property type="entry name" value="P-loop containing nucleoside triphosphate hydrolases"/>
    <property type="match status" value="2"/>
</dbReference>
<dbReference type="Proteomes" id="UP000259762">
    <property type="component" value="Chromosome"/>
</dbReference>
<dbReference type="InterPro" id="IPR012340">
    <property type="entry name" value="NA-bd_OB-fold"/>
</dbReference>
<reference evidence="10 11" key="2">
    <citation type="journal article" date="2019" name="BMC Genomics">
        <title>The Anaplasma ovis genome reveals a high proportion of pseudogenes.</title>
        <authorList>
            <person name="Liu Z."/>
            <person name="Peasley A.M."/>
            <person name="Yang J."/>
            <person name="Li Y."/>
            <person name="Guan G."/>
            <person name="Luo J."/>
            <person name="Yin H."/>
            <person name="Brayton K.A."/>
        </authorList>
    </citation>
    <scope>NUCLEOTIDE SEQUENCE [LARGE SCALE GENOMIC DNA]</scope>
    <source>
        <strain evidence="10 11">Haibei</strain>
    </source>
</reference>
<evidence type="ECO:0000256" key="4">
    <source>
        <dbReference type="ARBA" id="ARBA00022806"/>
    </source>
</evidence>
<dbReference type="CDD" id="cd04488">
    <property type="entry name" value="RecG_wedge_OBF"/>
    <property type="match status" value="1"/>
</dbReference>
<evidence type="ECO:0000256" key="1">
    <source>
        <dbReference type="ARBA" id="ARBA00022741"/>
    </source>
</evidence>
<keyword evidence="7" id="KW-0234">DNA repair</keyword>
<keyword evidence="11" id="KW-1185">Reference proteome</keyword>
<dbReference type="InterPro" id="IPR047112">
    <property type="entry name" value="RecG/Mfd"/>
</dbReference>
<evidence type="ECO:0000256" key="5">
    <source>
        <dbReference type="ARBA" id="ARBA00022840"/>
    </source>
</evidence>
<dbReference type="GO" id="GO:0003677">
    <property type="term" value="F:DNA binding"/>
    <property type="evidence" value="ECO:0007669"/>
    <property type="project" value="UniProtKB-KW"/>
</dbReference>
<proteinExistence type="predicted"/>
<evidence type="ECO:0000259" key="8">
    <source>
        <dbReference type="PROSITE" id="PS51192"/>
    </source>
</evidence>
<dbReference type="InterPro" id="IPR001650">
    <property type="entry name" value="Helicase_C-like"/>
</dbReference>
<dbReference type="PANTHER" id="PTHR47964">
    <property type="entry name" value="ATP-DEPENDENT DNA HELICASE HOMOLOG RECG, CHLOROPLASTIC"/>
    <property type="match status" value="1"/>
</dbReference>
<sequence>MIKTPKPAVGPCPDDKATTQKARIGIFSSIYDMPDVDNKKGEVLEKLCGGHRLIDVLLYAPHGYVDRTNTSLTEDSIGRIVTFVALVKQHIPPPPGKKSHGTPYRILLESEVGPVSLIFFNHSRGYLSNSLKVGCQCVVSGKLEEYRGALQLVHPDYATPKLDQMQEICILEPLYSVAKGFHSRIMHKLIQTFVQLLPDWQEWLRPDVLSQNSWHSWKKSVEGMHNPDSVHDVHLYKSRLAYDELLSYHAAMHFAKQSRATKGVAVKSCGAYRKLVEENLGFELTAGQKSAIEAITRDQESEKQMTVLLQGDVGSGKTVVALFAMLNAIEGGGQVALMVPTEILAEQHHSRINNTLSGLNICAELLTSKTKNKPLLKDRLLAGDICVLIGTHALFQESVQFRNLRLVVIDEQQRFGVLQRMRLAEKGESADMLFISATPIPRTLEQILYGNIDRVTLFERPRGRRPIHTSIIQISRIDEVCNRLQNAISEGHKAYWICPRIVNVEASEMASAEARFLSLKKIFNNSVGIAHGALPRTDRDKAIRAFHAGDIKILVATTVIEVGIDVPDATIIVIENPEKFGLSQLHQLRGRVGRSSRQSFCILLHGDIGRIAYRKLSVLRSSQDGFFIAEQDLLLRGGGDVLGYRQSGAVEFRFADPFDVRTVLRARSDALQMLKTTEGRVVACRLMEIFGYSLPEVHY</sequence>
<feature type="domain" description="Helicase ATP-binding" evidence="8">
    <location>
        <begin position="298"/>
        <end position="457"/>
    </location>
</feature>
<accession>A0A2Z2LCB0</accession>
<keyword evidence="5" id="KW-0067">ATP-binding</keyword>
<keyword evidence="3" id="KW-0378">Hydrolase</keyword>
<dbReference type="PROSITE" id="PS51192">
    <property type="entry name" value="HELICASE_ATP_BIND_1"/>
    <property type="match status" value="1"/>
</dbReference>
<dbReference type="InterPro" id="IPR033454">
    <property type="entry name" value="RecG_wedge"/>
</dbReference>
<organism evidence="10 11">
    <name type="scientific">Anaplasma ovis str. Haibei</name>
    <dbReference type="NCBI Taxonomy" id="1248439"/>
    <lineage>
        <taxon>Bacteria</taxon>
        <taxon>Pseudomonadati</taxon>
        <taxon>Pseudomonadota</taxon>
        <taxon>Alphaproteobacteria</taxon>
        <taxon>Rickettsiales</taxon>
        <taxon>Anaplasmataceae</taxon>
        <taxon>Anaplasma</taxon>
    </lineage>
</organism>
<evidence type="ECO:0000313" key="10">
    <source>
        <dbReference type="EMBL" id="ASI48021.1"/>
    </source>
</evidence>
<dbReference type="SMART" id="SM00490">
    <property type="entry name" value="HELICc"/>
    <property type="match status" value="1"/>
</dbReference>
<gene>
    <name evidence="10" type="primary">recG</name>
    <name evidence="10" type="ORF">AOV_04540</name>
</gene>
<evidence type="ECO:0000256" key="7">
    <source>
        <dbReference type="ARBA" id="ARBA00023204"/>
    </source>
</evidence>
<dbReference type="OrthoDB" id="9804325at2"/>
<evidence type="ECO:0000256" key="2">
    <source>
        <dbReference type="ARBA" id="ARBA00022763"/>
    </source>
</evidence>
<dbReference type="EMBL" id="CP015994">
    <property type="protein sequence ID" value="ASI48021.1"/>
    <property type="molecule type" value="Genomic_DNA"/>
</dbReference>
<dbReference type="GO" id="GO:0016787">
    <property type="term" value="F:hydrolase activity"/>
    <property type="evidence" value="ECO:0007669"/>
    <property type="project" value="UniProtKB-KW"/>
</dbReference>
<dbReference type="RefSeq" id="WP_075139331.1">
    <property type="nucleotide sequence ID" value="NZ_CP015994.1"/>
</dbReference>
<keyword evidence="4 10" id="KW-0347">Helicase</keyword>
<dbReference type="PROSITE" id="PS51194">
    <property type="entry name" value="HELICASE_CTER"/>
    <property type="match status" value="1"/>
</dbReference>
<dbReference type="GO" id="GO:0006281">
    <property type="term" value="P:DNA repair"/>
    <property type="evidence" value="ECO:0007669"/>
    <property type="project" value="UniProtKB-KW"/>
</dbReference>
<dbReference type="Gene3D" id="2.40.50.140">
    <property type="entry name" value="Nucleic acid-binding proteins"/>
    <property type="match status" value="1"/>
</dbReference>
<dbReference type="KEGG" id="aoh:AOV_04540"/>
<keyword evidence="2" id="KW-0227">DNA damage</keyword>
<dbReference type="CDD" id="cd17992">
    <property type="entry name" value="DEXHc_RecG"/>
    <property type="match status" value="1"/>
</dbReference>